<dbReference type="Proteomes" id="UP000274822">
    <property type="component" value="Unassembled WGS sequence"/>
</dbReference>
<proteinExistence type="predicted"/>
<dbReference type="AlphaFoldDB" id="A0A433QK70"/>
<accession>A0A433QK70</accession>
<sequence length="93" mass="10341">MLPARTDLVPCDAGIVVGETRTRNICGLVGFAHDSGSFLFLFCGIQSLLHNSGTTRRRHHWFKSSHVQRVLLRLEQLHPAKPGRGSLRALLVI</sequence>
<organism evidence="1 2">
    <name type="scientific">Jimgerdemannia flammicorona</name>
    <dbReference type="NCBI Taxonomy" id="994334"/>
    <lineage>
        <taxon>Eukaryota</taxon>
        <taxon>Fungi</taxon>
        <taxon>Fungi incertae sedis</taxon>
        <taxon>Mucoromycota</taxon>
        <taxon>Mucoromycotina</taxon>
        <taxon>Endogonomycetes</taxon>
        <taxon>Endogonales</taxon>
        <taxon>Endogonaceae</taxon>
        <taxon>Jimgerdemannia</taxon>
    </lineage>
</organism>
<reference evidence="1 2" key="1">
    <citation type="journal article" date="2018" name="New Phytol.">
        <title>Phylogenomics of Endogonaceae and evolution of mycorrhizas within Mucoromycota.</title>
        <authorList>
            <person name="Chang Y."/>
            <person name="Desiro A."/>
            <person name="Na H."/>
            <person name="Sandor L."/>
            <person name="Lipzen A."/>
            <person name="Clum A."/>
            <person name="Barry K."/>
            <person name="Grigoriev I.V."/>
            <person name="Martin F.M."/>
            <person name="Stajich J.E."/>
            <person name="Smith M.E."/>
            <person name="Bonito G."/>
            <person name="Spatafora J.W."/>
        </authorList>
    </citation>
    <scope>NUCLEOTIDE SEQUENCE [LARGE SCALE GENOMIC DNA]</scope>
    <source>
        <strain evidence="1 2">AD002</strain>
    </source>
</reference>
<dbReference type="EMBL" id="RBNJ01004201">
    <property type="protein sequence ID" value="RUS30168.1"/>
    <property type="molecule type" value="Genomic_DNA"/>
</dbReference>
<gene>
    <name evidence="1" type="ORF">BC938DRAFT_479771</name>
</gene>
<comment type="caution">
    <text evidence="1">The sequence shown here is derived from an EMBL/GenBank/DDBJ whole genome shotgun (WGS) entry which is preliminary data.</text>
</comment>
<evidence type="ECO:0000313" key="2">
    <source>
        <dbReference type="Proteomes" id="UP000274822"/>
    </source>
</evidence>
<keyword evidence="2" id="KW-1185">Reference proteome</keyword>
<evidence type="ECO:0000313" key="1">
    <source>
        <dbReference type="EMBL" id="RUS30168.1"/>
    </source>
</evidence>
<name>A0A433QK70_9FUNG</name>
<protein>
    <submittedName>
        <fullName evidence="1">Uncharacterized protein</fullName>
    </submittedName>
</protein>